<dbReference type="InterPro" id="IPR029063">
    <property type="entry name" value="SAM-dependent_MTases_sf"/>
</dbReference>
<evidence type="ECO:0000259" key="2">
    <source>
        <dbReference type="Pfam" id="PF13649"/>
    </source>
</evidence>
<sequence>MSETPTFTPAAGRFASTKLYDRGVALLTRERRWRSALLDLLDPKAGETILDVGCGTGSLAIVMKQREPQATIIGLDPDGQALAIAREKAAVAGVSIEWKKGFAQDAVACGPADKVVSSLVFHQVPLEGKRAGLAAMFAAAAPGGKVFVADYARPTSWFMRQAFRIIQLIDGQTDTQPHIDGFLEAELGKLGGRTVSSSYQLDTPTGTISIFVVPSSEDIMKGLH</sequence>
<organism evidence="3 4">
    <name type="scientific">Blastomonas natatoria</name>
    <dbReference type="NCBI Taxonomy" id="34015"/>
    <lineage>
        <taxon>Bacteria</taxon>
        <taxon>Pseudomonadati</taxon>
        <taxon>Pseudomonadota</taxon>
        <taxon>Alphaproteobacteria</taxon>
        <taxon>Sphingomonadales</taxon>
        <taxon>Sphingomonadaceae</taxon>
        <taxon>Blastomonas</taxon>
    </lineage>
</organism>
<evidence type="ECO:0000313" key="4">
    <source>
        <dbReference type="Proteomes" id="UP000248014"/>
    </source>
</evidence>
<dbReference type="RefSeq" id="WP_110300208.1">
    <property type="nucleotide sequence ID" value="NZ_QJJM01000018.1"/>
</dbReference>
<evidence type="ECO:0000256" key="1">
    <source>
        <dbReference type="ARBA" id="ARBA00022679"/>
    </source>
</evidence>
<name>A0A2V3UP79_9SPHN</name>
<dbReference type="CDD" id="cd02440">
    <property type="entry name" value="AdoMet_MTases"/>
    <property type="match status" value="1"/>
</dbReference>
<protein>
    <submittedName>
        <fullName evidence="3">Methyltransferase family protein</fullName>
    </submittedName>
</protein>
<keyword evidence="3" id="KW-0489">Methyltransferase</keyword>
<feature type="domain" description="Methyltransferase" evidence="2">
    <location>
        <begin position="49"/>
        <end position="144"/>
    </location>
</feature>
<dbReference type="SUPFAM" id="SSF53335">
    <property type="entry name" value="S-adenosyl-L-methionine-dependent methyltransferases"/>
    <property type="match status" value="1"/>
</dbReference>
<keyword evidence="1 3" id="KW-0808">Transferase</keyword>
<dbReference type="GO" id="GO:0032259">
    <property type="term" value="P:methylation"/>
    <property type="evidence" value="ECO:0007669"/>
    <property type="project" value="UniProtKB-KW"/>
</dbReference>
<dbReference type="InterPro" id="IPR041698">
    <property type="entry name" value="Methyltransf_25"/>
</dbReference>
<dbReference type="OrthoDB" id="9795634at2"/>
<dbReference type="Proteomes" id="UP000248014">
    <property type="component" value="Unassembled WGS sequence"/>
</dbReference>
<dbReference type="AlphaFoldDB" id="A0A2V3UP79"/>
<comment type="caution">
    <text evidence="3">The sequence shown here is derived from an EMBL/GenBank/DDBJ whole genome shotgun (WGS) entry which is preliminary data.</text>
</comment>
<reference evidence="3 4" key="1">
    <citation type="submission" date="2018-05" db="EMBL/GenBank/DDBJ databases">
        <title>Genomic Encyclopedia of Type Strains, Phase IV (KMG-IV): sequencing the most valuable type-strain genomes for metagenomic binning, comparative biology and taxonomic classification.</title>
        <authorList>
            <person name="Goeker M."/>
        </authorList>
    </citation>
    <scope>NUCLEOTIDE SEQUENCE [LARGE SCALE GENOMIC DNA]</scope>
    <source>
        <strain evidence="3 4">DSM 3183</strain>
    </source>
</reference>
<dbReference type="PANTHER" id="PTHR43861">
    <property type="entry name" value="TRANS-ACONITATE 2-METHYLTRANSFERASE-RELATED"/>
    <property type="match status" value="1"/>
</dbReference>
<keyword evidence="4" id="KW-1185">Reference proteome</keyword>
<dbReference type="Gene3D" id="3.40.50.150">
    <property type="entry name" value="Vaccinia Virus protein VP39"/>
    <property type="match status" value="1"/>
</dbReference>
<evidence type="ECO:0000313" key="3">
    <source>
        <dbReference type="EMBL" id="PXW68305.1"/>
    </source>
</evidence>
<accession>A0A2V3UP79</accession>
<dbReference type="Pfam" id="PF13649">
    <property type="entry name" value="Methyltransf_25"/>
    <property type="match status" value="1"/>
</dbReference>
<dbReference type="GO" id="GO:0008168">
    <property type="term" value="F:methyltransferase activity"/>
    <property type="evidence" value="ECO:0007669"/>
    <property type="project" value="UniProtKB-KW"/>
</dbReference>
<dbReference type="EMBL" id="QJJM01000018">
    <property type="protein sequence ID" value="PXW68305.1"/>
    <property type="molecule type" value="Genomic_DNA"/>
</dbReference>
<gene>
    <name evidence="3" type="ORF">C7451_11828</name>
</gene>
<proteinExistence type="predicted"/>